<feature type="compositionally biased region" description="Acidic residues" evidence="3">
    <location>
        <begin position="346"/>
        <end position="368"/>
    </location>
</feature>
<dbReference type="Proteomes" id="UP001293593">
    <property type="component" value="Unassembled WGS sequence"/>
</dbReference>
<accession>A0AAE1TDP3</accession>
<feature type="transmembrane region" description="Helical" evidence="4">
    <location>
        <begin position="727"/>
        <end position="746"/>
    </location>
</feature>
<dbReference type="InterPro" id="IPR036770">
    <property type="entry name" value="Ankyrin_rpt-contain_sf"/>
</dbReference>
<keyword evidence="4" id="KW-1133">Transmembrane helix</keyword>
<dbReference type="SMART" id="SM00248">
    <property type="entry name" value="ANK"/>
    <property type="match status" value="6"/>
</dbReference>
<evidence type="ECO:0000313" key="6">
    <source>
        <dbReference type="EMBL" id="KAK4281208.1"/>
    </source>
</evidence>
<reference evidence="6" key="1">
    <citation type="submission" date="2023-10" db="EMBL/GenBank/DDBJ databases">
        <title>Chromosome-level genome of the transformable northern wattle, Acacia crassicarpa.</title>
        <authorList>
            <person name="Massaro I."/>
            <person name="Sinha N.R."/>
            <person name="Poethig S."/>
            <person name="Leichty A.R."/>
        </authorList>
    </citation>
    <scope>NUCLEOTIDE SEQUENCE</scope>
    <source>
        <strain evidence="6">Acra3RX</strain>
        <tissue evidence="6">Leaf</tissue>
    </source>
</reference>
<comment type="subcellular location">
    <subcellularLocation>
        <location evidence="1">Cell membrane</location>
        <topology evidence="1">Peripheral membrane protein</topology>
        <orientation evidence="1">Cytoplasmic side</orientation>
    </subcellularLocation>
</comment>
<feature type="transmembrane region" description="Helical" evidence="4">
    <location>
        <begin position="694"/>
        <end position="715"/>
    </location>
</feature>
<evidence type="ECO:0000313" key="7">
    <source>
        <dbReference type="Proteomes" id="UP001293593"/>
    </source>
</evidence>
<feature type="region of interest" description="Disordered" evidence="3">
    <location>
        <begin position="330"/>
        <end position="388"/>
    </location>
</feature>
<dbReference type="Gene3D" id="1.25.40.20">
    <property type="entry name" value="Ankyrin repeat-containing domain"/>
    <property type="match status" value="2"/>
</dbReference>
<dbReference type="InterPro" id="IPR026961">
    <property type="entry name" value="PGG_dom"/>
</dbReference>
<keyword evidence="4" id="KW-0812">Transmembrane</keyword>
<dbReference type="Pfam" id="PF12796">
    <property type="entry name" value="Ank_2"/>
    <property type="match status" value="2"/>
</dbReference>
<name>A0AAE1TDP3_9FABA</name>
<dbReference type="SUPFAM" id="SSF140860">
    <property type="entry name" value="Pseudo ankyrin repeat-like"/>
    <property type="match status" value="1"/>
</dbReference>
<dbReference type="EMBL" id="JAWXYG010000002">
    <property type="protein sequence ID" value="KAK4281208.1"/>
    <property type="molecule type" value="Genomic_DNA"/>
</dbReference>
<dbReference type="AlphaFoldDB" id="A0AAE1TDP3"/>
<dbReference type="InterPro" id="IPR002110">
    <property type="entry name" value="Ankyrin_rpt"/>
</dbReference>
<dbReference type="SUPFAM" id="SSF48403">
    <property type="entry name" value="Ankyrin repeat"/>
    <property type="match status" value="1"/>
</dbReference>
<dbReference type="GO" id="GO:0005886">
    <property type="term" value="C:plasma membrane"/>
    <property type="evidence" value="ECO:0007669"/>
    <property type="project" value="UniProtKB-SubCell"/>
</dbReference>
<comment type="caution">
    <text evidence="6">The sequence shown here is derived from an EMBL/GenBank/DDBJ whole genome shotgun (WGS) entry which is preliminary data.</text>
</comment>
<evidence type="ECO:0000256" key="3">
    <source>
        <dbReference type="SAM" id="MobiDB-lite"/>
    </source>
</evidence>
<protein>
    <recommendedName>
        <fullName evidence="5">PGG domain-containing protein</fullName>
    </recommendedName>
</protein>
<feature type="transmembrane region" description="Helical" evidence="4">
    <location>
        <begin position="650"/>
        <end position="673"/>
    </location>
</feature>
<evidence type="ECO:0000256" key="2">
    <source>
        <dbReference type="SAM" id="Coils"/>
    </source>
</evidence>
<feature type="coiled-coil region" evidence="2">
    <location>
        <begin position="50"/>
        <end position="77"/>
    </location>
</feature>
<sequence length="770" mass="87276">MKMLLTTESLYSSTLEGRWEEVVAEYKKNARIHKRPINITNDTALHVAVNDNKDDVVKKLVEELKRYKKSLSALELGNDMGDTPLHCAASRGSLEMCRCIAEAQGGGDCKLIEARNRNQETPLYLAALHGYKDAFLYLYSRCADKTVGPCRRGSDGDTVLHCTIRRDYFELAYEIIHLYKEQIVGSVDEKGTTPLHILANKPSGFESSSNFRWYNKLLYSCIIVEPFMIREQSSENKGTVLNNWLNSPKTQMGYRTRKEADTEDPGYDEGYENVPPTYRTCNILVRALLTFFIGLVFGVFGLEDIRKKKEKHVWCGRILEALWKHKNTAYVGGGSAPQGRPILYASDDDDNQEEEDEEFSNDQEEEEFTNPFDINRDKPGDHGANKERKLNAMGNQNTQEDKKDEQQNQIVPVDQSKQKELAEFLRRLCDGNVKESASKAFSSCCVCLWSEEKENSGRDRRETALFIAAKNGVLEIVKKILSDKPGAIHETNSQGQNVMHVAVEYRQPHVFELLRKERLQDNLIRGVDKDGNTILHVAAKLSKYKPWHIPGSALQMQWEIKWFMYIKDITPRFVLFLQNNNGETPVDIFRKDHENLVTEGTEWLNHTSESCSVVAALIAGVAFATSTTIPGGTQEETGKPYLERHPAFNMFALTSLLALFCSTTSLIMFLAILTSRHQPRDFRKDLPLKLLMGLSTLFVSIASVLVSFSAAFFFVLKDSLKEVVFPLYAASILPITFYAVAQFPLFTDLARAIFSKVPRSSNQESEKLIL</sequence>
<dbReference type="Pfam" id="PF13962">
    <property type="entry name" value="PGG"/>
    <property type="match status" value="1"/>
</dbReference>
<keyword evidence="4" id="KW-0472">Membrane</keyword>
<gene>
    <name evidence="6" type="ORF">QN277_012730</name>
</gene>
<feature type="domain" description="PGG" evidence="5">
    <location>
        <begin position="602"/>
        <end position="714"/>
    </location>
</feature>
<feature type="transmembrane region" description="Helical" evidence="4">
    <location>
        <begin position="283"/>
        <end position="302"/>
    </location>
</feature>
<keyword evidence="2" id="KW-0175">Coiled coil</keyword>
<dbReference type="PANTHER" id="PTHR24177:SF103">
    <property type="entry name" value="PGG DOMAIN-CONTAINING PROTEIN"/>
    <property type="match status" value="1"/>
</dbReference>
<feature type="compositionally biased region" description="Basic and acidic residues" evidence="3">
    <location>
        <begin position="374"/>
        <end position="388"/>
    </location>
</feature>
<proteinExistence type="predicted"/>
<evidence type="ECO:0000256" key="4">
    <source>
        <dbReference type="SAM" id="Phobius"/>
    </source>
</evidence>
<evidence type="ECO:0000259" key="5">
    <source>
        <dbReference type="Pfam" id="PF13962"/>
    </source>
</evidence>
<dbReference type="PANTHER" id="PTHR24177">
    <property type="entry name" value="CASKIN"/>
    <property type="match status" value="1"/>
</dbReference>
<organism evidence="6 7">
    <name type="scientific">Acacia crassicarpa</name>
    <name type="common">northern wattle</name>
    <dbReference type="NCBI Taxonomy" id="499986"/>
    <lineage>
        <taxon>Eukaryota</taxon>
        <taxon>Viridiplantae</taxon>
        <taxon>Streptophyta</taxon>
        <taxon>Embryophyta</taxon>
        <taxon>Tracheophyta</taxon>
        <taxon>Spermatophyta</taxon>
        <taxon>Magnoliopsida</taxon>
        <taxon>eudicotyledons</taxon>
        <taxon>Gunneridae</taxon>
        <taxon>Pentapetalae</taxon>
        <taxon>rosids</taxon>
        <taxon>fabids</taxon>
        <taxon>Fabales</taxon>
        <taxon>Fabaceae</taxon>
        <taxon>Caesalpinioideae</taxon>
        <taxon>mimosoid clade</taxon>
        <taxon>Acacieae</taxon>
        <taxon>Acacia</taxon>
    </lineage>
</organism>
<keyword evidence="7" id="KW-1185">Reference proteome</keyword>
<evidence type="ECO:0000256" key="1">
    <source>
        <dbReference type="ARBA" id="ARBA00004413"/>
    </source>
</evidence>